<keyword evidence="1" id="KW-0732">Signal</keyword>
<protein>
    <submittedName>
        <fullName evidence="2">Uncharacterized protein</fullName>
    </submittedName>
</protein>
<keyword evidence="3" id="KW-1185">Reference proteome</keyword>
<sequence>MKLSHSLLFAAQVLSVLALPAPKEAEKAAGAAGAAGAGKGAAAGAGAAAGEAAKEGEENEVVQQGQFGQVIQLGGGNIKTDTNFPPGVVGNLEVEFQNQDGRQLRVTENKNPAAAPKGFTALEPVSYIVELGGGAAAAQGLTLQKIDFIRNANSTTDISTRQIR</sequence>
<reference evidence="2" key="2">
    <citation type="submission" date="2023-05" db="EMBL/GenBank/DDBJ databases">
        <authorList>
            <consortium name="Lawrence Berkeley National Laboratory"/>
            <person name="Steindorff A."/>
            <person name="Hensen N."/>
            <person name="Bonometti L."/>
            <person name="Westerberg I."/>
            <person name="Brannstrom I.O."/>
            <person name="Guillou S."/>
            <person name="Cros-Aarteil S."/>
            <person name="Calhoun S."/>
            <person name="Haridas S."/>
            <person name="Kuo A."/>
            <person name="Mondo S."/>
            <person name="Pangilinan J."/>
            <person name="Riley R."/>
            <person name="Labutti K."/>
            <person name="Andreopoulos B."/>
            <person name="Lipzen A."/>
            <person name="Chen C."/>
            <person name="Yanf M."/>
            <person name="Daum C."/>
            <person name="Ng V."/>
            <person name="Clum A."/>
            <person name="Ohm R."/>
            <person name="Martin F."/>
            <person name="Silar P."/>
            <person name="Natvig D."/>
            <person name="Lalanne C."/>
            <person name="Gautier V."/>
            <person name="Ament-Velasquez S.L."/>
            <person name="Kruys A."/>
            <person name="Hutchinson M.I."/>
            <person name="Powell A.J."/>
            <person name="Barry K."/>
            <person name="Miller A.N."/>
            <person name="Grigoriev I.V."/>
            <person name="Debuchy R."/>
            <person name="Gladieux P."/>
            <person name="Thoren M.H."/>
            <person name="Johannesson H."/>
        </authorList>
    </citation>
    <scope>NUCLEOTIDE SEQUENCE</scope>
    <source>
        <strain evidence="2">CBS 103.79</strain>
    </source>
</reference>
<feature type="chain" id="PRO_5043051376" evidence="1">
    <location>
        <begin position="19"/>
        <end position="164"/>
    </location>
</feature>
<organism evidence="2 3">
    <name type="scientific">Staphylotrichum tortipilum</name>
    <dbReference type="NCBI Taxonomy" id="2831512"/>
    <lineage>
        <taxon>Eukaryota</taxon>
        <taxon>Fungi</taxon>
        <taxon>Dikarya</taxon>
        <taxon>Ascomycota</taxon>
        <taxon>Pezizomycotina</taxon>
        <taxon>Sordariomycetes</taxon>
        <taxon>Sordariomycetidae</taxon>
        <taxon>Sordariales</taxon>
        <taxon>Chaetomiaceae</taxon>
        <taxon>Staphylotrichum</taxon>
    </lineage>
</organism>
<accession>A0AAN6RNQ4</accession>
<feature type="non-terminal residue" evidence="2">
    <location>
        <position position="164"/>
    </location>
</feature>
<dbReference type="EMBL" id="MU856056">
    <property type="protein sequence ID" value="KAK3897842.1"/>
    <property type="molecule type" value="Genomic_DNA"/>
</dbReference>
<proteinExistence type="predicted"/>
<evidence type="ECO:0000313" key="2">
    <source>
        <dbReference type="EMBL" id="KAK3897842.1"/>
    </source>
</evidence>
<dbReference type="AlphaFoldDB" id="A0AAN6RNQ4"/>
<evidence type="ECO:0000313" key="3">
    <source>
        <dbReference type="Proteomes" id="UP001303889"/>
    </source>
</evidence>
<dbReference type="Proteomes" id="UP001303889">
    <property type="component" value="Unassembled WGS sequence"/>
</dbReference>
<reference evidence="2" key="1">
    <citation type="journal article" date="2023" name="Mol. Phylogenet. Evol.">
        <title>Genome-scale phylogeny and comparative genomics of the fungal order Sordariales.</title>
        <authorList>
            <person name="Hensen N."/>
            <person name="Bonometti L."/>
            <person name="Westerberg I."/>
            <person name="Brannstrom I.O."/>
            <person name="Guillou S."/>
            <person name="Cros-Aarteil S."/>
            <person name="Calhoun S."/>
            <person name="Haridas S."/>
            <person name="Kuo A."/>
            <person name="Mondo S."/>
            <person name="Pangilinan J."/>
            <person name="Riley R."/>
            <person name="LaButti K."/>
            <person name="Andreopoulos B."/>
            <person name="Lipzen A."/>
            <person name="Chen C."/>
            <person name="Yan M."/>
            <person name="Daum C."/>
            <person name="Ng V."/>
            <person name="Clum A."/>
            <person name="Steindorff A."/>
            <person name="Ohm R.A."/>
            <person name="Martin F."/>
            <person name="Silar P."/>
            <person name="Natvig D.O."/>
            <person name="Lalanne C."/>
            <person name="Gautier V."/>
            <person name="Ament-Velasquez S.L."/>
            <person name="Kruys A."/>
            <person name="Hutchinson M.I."/>
            <person name="Powell A.J."/>
            <person name="Barry K."/>
            <person name="Miller A.N."/>
            <person name="Grigoriev I.V."/>
            <person name="Debuchy R."/>
            <person name="Gladieux P."/>
            <person name="Hiltunen Thoren M."/>
            <person name="Johannesson H."/>
        </authorList>
    </citation>
    <scope>NUCLEOTIDE SEQUENCE</scope>
    <source>
        <strain evidence="2">CBS 103.79</strain>
    </source>
</reference>
<comment type="caution">
    <text evidence="2">The sequence shown here is derived from an EMBL/GenBank/DDBJ whole genome shotgun (WGS) entry which is preliminary data.</text>
</comment>
<feature type="signal peptide" evidence="1">
    <location>
        <begin position="1"/>
        <end position="18"/>
    </location>
</feature>
<gene>
    <name evidence="2" type="ORF">C8A05DRAFT_38579</name>
</gene>
<evidence type="ECO:0000256" key="1">
    <source>
        <dbReference type="SAM" id="SignalP"/>
    </source>
</evidence>
<name>A0AAN6RNQ4_9PEZI</name>